<feature type="domain" description="Acyltransferase 3" evidence="2">
    <location>
        <begin position="27"/>
        <end position="346"/>
    </location>
</feature>
<reference evidence="3" key="1">
    <citation type="journal article" date="2020" name="mSystems">
        <title>Genome- and Community-Level Interaction Insights into Carbon Utilization and Element Cycling Functions of Hydrothermarchaeota in Hydrothermal Sediment.</title>
        <authorList>
            <person name="Zhou Z."/>
            <person name="Liu Y."/>
            <person name="Xu W."/>
            <person name="Pan J."/>
            <person name="Luo Z.H."/>
            <person name="Li M."/>
        </authorList>
    </citation>
    <scope>NUCLEOTIDE SEQUENCE [LARGE SCALE GENOMIC DNA]</scope>
    <source>
        <strain evidence="3">SpSt-200</strain>
    </source>
</reference>
<feature type="transmembrane region" description="Helical" evidence="1">
    <location>
        <begin position="272"/>
        <end position="290"/>
    </location>
</feature>
<dbReference type="GO" id="GO:0000271">
    <property type="term" value="P:polysaccharide biosynthetic process"/>
    <property type="evidence" value="ECO:0007669"/>
    <property type="project" value="TreeGrafter"/>
</dbReference>
<dbReference type="AlphaFoldDB" id="A0A7C2BD61"/>
<feature type="transmembrane region" description="Helical" evidence="1">
    <location>
        <begin position="197"/>
        <end position="218"/>
    </location>
</feature>
<dbReference type="PANTHER" id="PTHR23028">
    <property type="entry name" value="ACETYLTRANSFERASE"/>
    <property type="match status" value="1"/>
</dbReference>
<feature type="transmembrane region" description="Helical" evidence="1">
    <location>
        <begin position="224"/>
        <end position="244"/>
    </location>
</feature>
<protein>
    <submittedName>
        <fullName evidence="3">Acyltransferase</fullName>
    </submittedName>
</protein>
<dbReference type="PANTHER" id="PTHR23028:SF131">
    <property type="entry name" value="BLR2367 PROTEIN"/>
    <property type="match status" value="1"/>
</dbReference>
<dbReference type="GO" id="GO:0016747">
    <property type="term" value="F:acyltransferase activity, transferring groups other than amino-acyl groups"/>
    <property type="evidence" value="ECO:0007669"/>
    <property type="project" value="InterPro"/>
</dbReference>
<dbReference type="Pfam" id="PF01757">
    <property type="entry name" value="Acyl_transf_3"/>
    <property type="match status" value="1"/>
</dbReference>
<accession>A0A7C2BD61</accession>
<evidence type="ECO:0000256" key="1">
    <source>
        <dbReference type="SAM" id="Phobius"/>
    </source>
</evidence>
<organism evidence="3">
    <name type="scientific">Pseudomonas graminis</name>
    <dbReference type="NCBI Taxonomy" id="158627"/>
    <lineage>
        <taxon>Bacteria</taxon>
        <taxon>Pseudomonadati</taxon>
        <taxon>Pseudomonadota</taxon>
        <taxon>Gammaproteobacteria</taxon>
        <taxon>Pseudomonadales</taxon>
        <taxon>Pseudomonadaceae</taxon>
        <taxon>Pseudomonas</taxon>
    </lineage>
</organism>
<sequence length="386" mass="43750">MDRSDMTLISRGGSMSTLGDLASRRNNNFNLIRMLAATAVLISHGYPLALGHDAVEPLSDWLGLSLGDVAVITFFCVSGFFISLSRDRADSTMDFLTARFLRIYPGLTLVLLLSVFLIGPMFTTLSASEYFRSGETYGYATHNLTLLSMKFHLPGVFENNPWPGINGSLWTLFYEVAFYMLVSALGASAFYSEGRKFAGFLMFYAALYVAFKALILNNALFNDFYGVESFFTWSLPFVLGMSFYRYRQHIQHRLIGFLPFAVLAVCTWRTPYFFECFVLVWTYLIFYLGFATHPTIDRYNQLGDYSYGAYIYGFPIQEILADLFKGIGPLSMMLLAFPLVILAAIFSWHFIERPAMARRRELAWFLSSCLDTVKTLWPKAGKGSAR</sequence>
<keyword evidence="1" id="KW-0472">Membrane</keyword>
<keyword evidence="3" id="KW-0808">Transferase</keyword>
<feature type="transmembrane region" description="Helical" evidence="1">
    <location>
        <begin position="61"/>
        <end position="82"/>
    </location>
</feature>
<keyword evidence="3" id="KW-0012">Acyltransferase</keyword>
<feature type="transmembrane region" description="Helical" evidence="1">
    <location>
        <begin position="103"/>
        <end position="122"/>
    </location>
</feature>
<proteinExistence type="predicted"/>
<feature type="transmembrane region" description="Helical" evidence="1">
    <location>
        <begin position="169"/>
        <end position="190"/>
    </location>
</feature>
<dbReference type="InterPro" id="IPR002656">
    <property type="entry name" value="Acyl_transf_3_dom"/>
</dbReference>
<dbReference type="EMBL" id="DSIN01000032">
    <property type="protein sequence ID" value="HEF28214.1"/>
    <property type="molecule type" value="Genomic_DNA"/>
</dbReference>
<keyword evidence="1" id="KW-0812">Transmembrane</keyword>
<dbReference type="GO" id="GO:0016020">
    <property type="term" value="C:membrane"/>
    <property type="evidence" value="ECO:0007669"/>
    <property type="project" value="TreeGrafter"/>
</dbReference>
<gene>
    <name evidence="3" type="ORF">ENP23_20885</name>
</gene>
<feature type="transmembrane region" description="Helical" evidence="1">
    <location>
        <begin position="31"/>
        <end position="49"/>
    </location>
</feature>
<evidence type="ECO:0000313" key="3">
    <source>
        <dbReference type="EMBL" id="HEF28214.1"/>
    </source>
</evidence>
<comment type="caution">
    <text evidence="3">The sequence shown here is derived from an EMBL/GenBank/DDBJ whole genome shotgun (WGS) entry which is preliminary data.</text>
</comment>
<name>A0A7C2BD61_9PSED</name>
<keyword evidence="1" id="KW-1133">Transmembrane helix</keyword>
<evidence type="ECO:0000259" key="2">
    <source>
        <dbReference type="Pfam" id="PF01757"/>
    </source>
</evidence>
<feature type="transmembrane region" description="Helical" evidence="1">
    <location>
        <begin position="330"/>
        <end position="351"/>
    </location>
</feature>
<dbReference type="InterPro" id="IPR050879">
    <property type="entry name" value="Acyltransferase_3"/>
</dbReference>